<dbReference type="InterPro" id="IPR023165">
    <property type="entry name" value="rRNA_Ade_diMease-like_C"/>
</dbReference>
<dbReference type="InterPro" id="IPR011530">
    <property type="entry name" value="rRNA_adenine_dimethylase"/>
</dbReference>
<comment type="catalytic activity">
    <reaction evidence="7">
        <text>adenosine(1518)/adenosine(1519) in 16S rRNA + 4 S-adenosyl-L-methionine = N(6)-dimethyladenosine(1518)/N(6)-dimethyladenosine(1519) in 16S rRNA + 4 S-adenosyl-L-homocysteine + 4 H(+)</text>
        <dbReference type="Rhea" id="RHEA:19609"/>
        <dbReference type="Rhea" id="RHEA-COMP:10232"/>
        <dbReference type="Rhea" id="RHEA-COMP:10233"/>
        <dbReference type="ChEBI" id="CHEBI:15378"/>
        <dbReference type="ChEBI" id="CHEBI:57856"/>
        <dbReference type="ChEBI" id="CHEBI:59789"/>
        <dbReference type="ChEBI" id="CHEBI:74411"/>
        <dbReference type="ChEBI" id="CHEBI:74493"/>
        <dbReference type="EC" id="2.1.1.182"/>
    </reaction>
</comment>
<name>A0ABM6Z5E7_9ACTO</name>
<feature type="binding site" evidence="7 8">
    <location>
        <position position="103"/>
    </location>
    <ligand>
        <name>S-adenosyl-L-methionine</name>
        <dbReference type="ChEBI" id="CHEBI:59789"/>
    </ligand>
</feature>
<dbReference type="PROSITE" id="PS01131">
    <property type="entry name" value="RRNA_A_DIMETH"/>
    <property type="match status" value="1"/>
</dbReference>
<keyword evidence="5 7" id="KW-0949">S-adenosyl-L-methionine</keyword>
<evidence type="ECO:0000256" key="4">
    <source>
        <dbReference type="ARBA" id="ARBA00022679"/>
    </source>
</evidence>
<gene>
    <name evidence="7 10" type="primary">rsmA</name>
    <name evidence="7" type="synonym">ksgA</name>
    <name evidence="10" type="ORF">D5R93_11260</name>
</gene>
<keyword evidence="2 7" id="KW-0698">rRNA processing</keyword>
<dbReference type="EMBL" id="CP032514">
    <property type="protein sequence ID" value="AYD90436.1"/>
    <property type="molecule type" value="Genomic_DNA"/>
</dbReference>
<dbReference type="EC" id="2.1.1.182" evidence="7"/>
<dbReference type="PANTHER" id="PTHR11727:SF7">
    <property type="entry name" value="DIMETHYLADENOSINE TRANSFERASE-RELATED"/>
    <property type="match status" value="1"/>
</dbReference>
<accession>A0ABM6Z5E7</accession>
<dbReference type="HAMAP" id="MF_00607">
    <property type="entry name" value="16SrRNA_methyltr_A"/>
    <property type="match status" value="1"/>
</dbReference>
<dbReference type="InterPro" id="IPR020596">
    <property type="entry name" value="rRNA_Ade_Mease_Trfase_CS"/>
</dbReference>
<dbReference type="Proteomes" id="UP000273001">
    <property type="component" value="Chromosome"/>
</dbReference>
<keyword evidence="3 7" id="KW-0489">Methyltransferase</keyword>
<keyword evidence="1 7" id="KW-0963">Cytoplasm</keyword>
<keyword evidence="11" id="KW-1185">Reference proteome</keyword>
<comment type="subcellular location">
    <subcellularLocation>
        <location evidence="7">Cytoplasm</location>
    </subcellularLocation>
</comment>
<keyword evidence="4 7" id="KW-0808">Transferase</keyword>
<feature type="binding site" evidence="7 8">
    <location>
        <position position="149"/>
    </location>
    <ligand>
        <name>S-adenosyl-L-methionine</name>
        <dbReference type="ChEBI" id="CHEBI:59789"/>
    </ligand>
</feature>
<evidence type="ECO:0000313" key="11">
    <source>
        <dbReference type="Proteomes" id="UP000273001"/>
    </source>
</evidence>
<dbReference type="SMART" id="SM00650">
    <property type="entry name" value="rADc"/>
    <property type="match status" value="1"/>
</dbReference>
<feature type="binding site" evidence="7 8">
    <location>
        <position position="200"/>
    </location>
    <ligand>
        <name>S-adenosyl-L-methionine</name>
        <dbReference type="ChEBI" id="CHEBI:59789"/>
    </ligand>
</feature>
<comment type="similarity">
    <text evidence="7">Belongs to the class I-like SAM-binding methyltransferase superfamily. rRNA adenine N(6)-methyltransferase family. RsmA subfamily.</text>
</comment>
<proteinExistence type="inferred from homology"/>
<evidence type="ECO:0000259" key="9">
    <source>
        <dbReference type="SMART" id="SM00650"/>
    </source>
</evidence>
<dbReference type="PROSITE" id="PS51689">
    <property type="entry name" value="SAM_RNA_A_N6_MT"/>
    <property type="match status" value="1"/>
</dbReference>
<dbReference type="InterPro" id="IPR001737">
    <property type="entry name" value="KsgA/Erm"/>
</dbReference>
<feature type="domain" description="Ribosomal RNA adenine methylase transferase N-terminal" evidence="9">
    <location>
        <begin position="108"/>
        <end position="285"/>
    </location>
</feature>
<evidence type="ECO:0000256" key="6">
    <source>
        <dbReference type="ARBA" id="ARBA00022884"/>
    </source>
</evidence>
<organism evidence="10 11">
    <name type="scientific">Actinomyces lilanjuaniae</name>
    <dbReference type="NCBI Taxonomy" id="2321394"/>
    <lineage>
        <taxon>Bacteria</taxon>
        <taxon>Bacillati</taxon>
        <taxon>Actinomycetota</taxon>
        <taxon>Actinomycetes</taxon>
        <taxon>Actinomycetales</taxon>
        <taxon>Actinomycetaceae</taxon>
        <taxon>Actinomyces</taxon>
    </lineage>
</organism>
<dbReference type="InterPro" id="IPR020598">
    <property type="entry name" value="rRNA_Ade_methylase_Trfase_N"/>
</dbReference>
<evidence type="ECO:0000313" key="10">
    <source>
        <dbReference type="EMBL" id="AYD90436.1"/>
    </source>
</evidence>
<evidence type="ECO:0000256" key="5">
    <source>
        <dbReference type="ARBA" id="ARBA00022691"/>
    </source>
</evidence>
<reference evidence="10 11" key="1">
    <citation type="submission" date="2018-09" db="EMBL/GenBank/DDBJ databases">
        <authorList>
            <person name="Li J."/>
        </authorList>
    </citation>
    <scope>NUCLEOTIDE SEQUENCE [LARGE SCALE GENOMIC DNA]</scope>
    <source>
        <strain evidence="10 11">2129</strain>
    </source>
</reference>
<evidence type="ECO:0000256" key="3">
    <source>
        <dbReference type="ARBA" id="ARBA00022603"/>
    </source>
</evidence>
<evidence type="ECO:0000256" key="7">
    <source>
        <dbReference type="HAMAP-Rule" id="MF_00607"/>
    </source>
</evidence>
<feature type="binding site" evidence="7 8">
    <location>
        <position position="101"/>
    </location>
    <ligand>
        <name>S-adenosyl-L-methionine</name>
        <dbReference type="ChEBI" id="CHEBI:59789"/>
    </ligand>
</feature>
<keyword evidence="6 7" id="KW-0694">RNA-binding</keyword>
<dbReference type="GO" id="GO:0052908">
    <property type="term" value="F:16S rRNA (adenine(1518)-N(6)/adenine(1519)-N(6))-dimethyltransferase activity"/>
    <property type="evidence" value="ECO:0007669"/>
    <property type="project" value="UniProtKB-EC"/>
</dbReference>
<dbReference type="SUPFAM" id="SSF53335">
    <property type="entry name" value="S-adenosyl-L-methionine-dependent methyltransferases"/>
    <property type="match status" value="1"/>
</dbReference>
<evidence type="ECO:0000256" key="1">
    <source>
        <dbReference type="ARBA" id="ARBA00022490"/>
    </source>
</evidence>
<evidence type="ECO:0000256" key="8">
    <source>
        <dbReference type="PROSITE-ProRule" id="PRU01026"/>
    </source>
</evidence>
<dbReference type="InterPro" id="IPR029063">
    <property type="entry name" value="SAM-dependent_MTases_sf"/>
</dbReference>
<dbReference type="Gene3D" id="1.10.8.100">
    <property type="entry name" value="Ribosomal RNA adenine dimethylase-like, domain 2"/>
    <property type="match status" value="1"/>
</dbReference>
<protein>
    <recommendedName>
        <fullName evidence="7">Ribosomal RNA small subunit methyltransferase A</fullName>
        <ecNumber evidence="7">2.1.1.182</ecNumber>
    </recommendedName>
    <alternativeName>
        <fullName evidence="7">16S rRNA (adenine(1518)-N(6)/adenine(1519)-N(6))-dimethyltransferase</fullName>
    </alternativeName>
    <alternativeName>
        <fullName evidence="7">16S rRNA dimethyladenosine transferase</fullName>
    </alternativeName>
    <alternativeName>
        <fullName evidence="7">16S rRNA dimethylase</fullName>
    </alternativeName>
    <alternativeName>
        <fullName evidence="7">S-adenosylmethionine-6-N', N'-adenosyl(rRNA) dimethyltransferase</fullName>
    </alternativeName>
</protein>
<feature type="binding site" evidence="7 8">
    <location>
        <position position="179"/>
    </location>
    <ligand>
        <name>S-adenosyl-L-methionine</name>
        <dbReference type="ChEBI" id="CHEBI:59789"/>
    </ligand>
</feature>
<dbReference type="Gene3D" id="3.40.50.150">
    <property type="entry name" value="Vaccinia Virus protein VP39"/>
    <property type="match status" value="1"/>
</dbReference>
<dbReference type="PANTHER" id="PTHR11727">
    <property type="entry name" value="DIMETHYLADENOSINE TRANSFERASE"/>
    <property type="match status" value="1"/>
</dbReference>
<feature type="binding site" evidence="7 8">
    <location>
        <position position="128"/>
    </location>
    <ligand>
        <name>S-adenosyl-L-methionine</name>
        <dbReference type="ChEBI" id="CHEBI:59789"/>
    </ligand>
</feature>
<sequence length="363" mass="38017">MAGLWRLRPALRGLRCRADCCCQAAPGGGRVGPVAPLRRSAGTALTTSVPGLGRGCQETAHVKRRVSQQSGQHAEGLLGPSQVRSLCRDLGVRPAKALGQNFVHDAGTVRRIVRTADVREGEVVLEVGPGLGSLTLALLEAGAQVIAVEVDPVLAGALPQTVDSHMPWASHKLEVVTMDALTLSGPEQLGGLLPSRMVANLPYNVAVPVLLTALACLPSLETLTVMVQAEVADRLAALPGSRTYGAPSAKAAWYASVRRAGAVARGVFWPVPRVDSALVHLRRREPPGTCASREEVFAVIDAAFAQRRKTLRQALAPLAGSAAGAESALRSAGIAPGDRGERLDVTAFAAVAEQLRRVGEERP</sequence>
<evidence type="ECO:0000256" key="2">
    <source>
        <dbReference type="ARBA" id="ARBA00022552"/>
    </source>
</evidence>
<dbReference type="Pfam" id="PF00398">
    <property type="entry name" value="RrnaAD"/>
    <property type="match status" value="1"/>
</dbReference>
<dbReference type="NCBIfam" id="TIGR00755">
    <property type="entry name" value="ksgA"/>
    <property type="match status" value="1"/>
</dbReference>
<comment type="function">
    <text evidence="7">Specifically dimethylates two adjacent adenosines (A1518 and A1519) in the loop of a conserved hairpin near the 3'-end of 16S rRNA in the 30S particle. May play a critical role in biogenesis of 30S subunits.</text>
</comment>